<keyword evidence="2" id="KW-0716">Sensory transduction</keyword>
<evidence type="ECO:0000256" key="2">
    <source>
        <dbReference type="ARBA" id="ARBA00022606"/>
    </source>
</evidence>
<protein>
    <submittedName>
        <fullName evidence="10">Odorant receptor 14</fullName>
    </submittedName>
</protein>
<dbReference type="Pfam" id="PF02949">
    <property type="entry name" value="7tm_6"/>
    <property type="match status" value="1"/>
</dbReference>
<keyword evidence="3 9" id="KW-0812">Transmembrane</keyword>
<keyword evidence="7 10" id="KW-0675">Receptor</keyword>
<gene>
    <name evidence="10" type="primary">ItypOR14</name>
</gene>
<accession>M3UZF5</accession>
<keyword evidence="8" id="KW-0807">Transducer</keyword>
<sequence>MEYSFHYHDGFRSHMFLYVMLQGKIAVIILIDYVCSINHMKNCSETTMKHLKIIIKKHLEIIRYNQFVLKSNQYFYLLYLFNEVFFGLLPMFEYFSPNRSIIAVSSATVYFFCLVYAVNDAAEEYITLVEYFRTEIFNLKWYEWDVSCRKVYSILITYLNEPMKVDFVVVNINRALFCQILKLCIQYLISFIQPTELVDSSFCNSALYVLSLIISHYW</sequence>
<evidence type="ECO:0000256" key="3">
    <source>
        <dbReference type="ARBA" id="ARBA00022692"/>
    </source>
</evidence>
<evidence type="ECO:0000256" key="6">
    <source>
        <dbReference type="ARBA" id="ARBA00023136"/>
    </source>
</evidence>
<evidence type="ECO:0000256" key="5">
    <source>
        <dbReference type="ARBA" id="ARBA00022989"/>
    </source>
</evidence>
<keyword evidence="4" id="KW-0552">Olfaction</keyword>
<evidence type="ECO:0000256" key="7">
    <source>
        <dbReference type="ARBA" id="ARBA00023170"/>
    </source>
</evidence>
<organism evidence="10">
    <name type="scientific">Ips typographus</name>
    <name type="common">European spruce bark beetle</name>
    <dbReference type="NCBI Taxonomy" id="55986"/>
    <lineage>
        <taxon>Eukaryota</taxon>
        <taxon>Metazoa</taxon>
        <taxon>Ecdysozoa</taxon>
        <taxon>Arthropoda</taxon>
        <taxon>Hexapoda</taxon>
        <taxon>Insecta</taxon>
        <taxon>Pterygota</taxon>
        <taxon>Neoptera</taxon>
        <taxon>Endopterygota</taxon>
        <taxon>Coleoptera</taxon>
        <taxon>Polyphaga</taxon>
        <taxon>Cucujiformia</taxon>
        <taxon>Curculionidae</taxon>
        <taxon>Scolytinae</taxon>
        <taxon>Ips</taxon>
    </lineage>
</organism>
<comment type="subcellular location">
    <subcellularLocation>
        <location evidence="1">Membrane</location>
        <topology evidence="1">Multi-pass membrane protein</topology>
    </subcellularLocation>
</comment>
<evidence type="ECO:0000313" key="10">
    <source>
        <dbReference type="EMBL" id="JAA74427.1"/>
    </source>
</evidence>
<feature type="transmembrane region" description="Helical" evidence="9">
    <location>
        <begin position="74"/>
        <end position="95"/>
    </location>
</feature>
<evidence type="ECO:0000256" key="8">
    <source>
        <dbReference type="ARBA" id="ARBA00023224"/>
    </source>
</evidence>
<dbReference type="AlphaFoldDB" id="M3UZF5"/>
<dbReference type="GO" id="GO:0016020">
    <property type="term" value="C:membrane"/>
    <property type="evidence" value="ECO:0007669"/>
    <property type="project" value="UniProtKB-SubCell"/>
</dbReference>
<dbReference type="InterPro" id="IPR004117">
    <property type="entry name" value="7tm6_olfct_rcpt"/>
</dbReference>
<name>M3UZF5_IPSTY</name>
<evidence type="ECO:0000256" key="9">
    <source>
        <dbReference type="SAM" id="Phobius"/>
    </source>
</evidence>
<evidence type="ECO:0000256" key="4">
    <source>
        <dbReference type="ARBA" id="ARBA00022725"/>
    </source>
</evidence>
<proteinExistence type="evidence at transcript level"/>
<reference evidence="10" key="1">
    <citation type="journal article" date="2013" name="BMC Genomics">
        <title>Antennal transcriptome analysis of the chemosensory gene families in the tree killing bark beetles, Ips typographus and Dendroctonus ponderosae (Coleoptera: Curculionidae: Scolytinae).</title>
        <authorList>
            <person name="Andersson M.N."/>
            <person name="Grosse-Wilde E."/>
            <person name="Keeling C.I."/>
            <person name="Bengtsson J.M."/>
            <person name="Yuen M.M."/>
            <person name="Li M."/>
            <person name="Hillbur Y."/>
            <person name="Bohlmann J."/>
            <person name="Hansson B.S."/>
            <person name="Schlyter F."/>
        </authorList>
    </citation>
    <scope>NUCLEOTIDE SEQUENCE</scope>
</reference>
<feature type="transmembrane region" description="Helical" evidence="9">
    <location>
        <begin position="101"/>
        <end position="118"/>
    </location>
</feature>
<dbReference type="GO" id="GO:0007165">
    <property type="term" value="P:signal transduction"/>
    <property type="evidence" value="ECO:0007669"/>
    <property type="project" value="UniProtKB-KW"/>
</dbReference>
<evidence type="ECO:0000256" key="1">
    <source>
        <dbReference type="ARBA" id="ARBA00004141"/>
    </source>
</evidence>
<dbReference type="EMBL" id="GACR01000034">
    <property type="protein sequence ID" value="JAA74427.1"/>
    <property type="molecule type" value="mRNA"/>
</dbReference>
<keyword evidence="5 9" id="KW-1133">Transmembrane helix</keyword>
<feature type="transmembrane region" description="Helical" evidence="9">
    <location>
        <begin position="15"/>
        <end position="35"/>
    </location>
</feature>
<dbReference type="GO" id="GO:0004984">
    <property type="term" value="F:olfactory receptor activity"/>
    <property type="evidence" value="ECO:0007669"/>
    <property type="project" value="InterPro"/>
</dbReference>
<keyword evidence="6 9" id="KW-0472">Membrane</keyword>
<dbReference type="GO" id="GO:0005549">
    <property type="term" value="F:odorant binding"/>
    <property type="evidence" value="ECO:0007669"/>
    <property type="project" value="InterPro"/>
</dbReference>